<protein>
    <submittedName>
        <fullName evidence="1">Uncharacterized protein</fullName>
    </submittedName>
</protein>
<reference evidence="1" key="2">
    <citation type="submission" date="2023-01" db="EMBL/GenBank/DDBJ databases">
        <authorList>
            <person name="Petersen C."/>
        </authorList>
    </citation>
    <scope>NUCLEOTIDE SEQUENCE</scope>
    <source>
        <strain evidence="1">IBT 15450</strain>
    </source>
</reference>
<dbReference type="AlphaFoldDB" id="A0AAD6I5I9"/>
<evidence type="ECO:0000313" key="1">
    <source>
        <dbReference type="EMBL" id="KAJ6030602.1"/>
    </source>
</evidence>
<dbReference type="Proteomes" id="UP001219568">
    <property type="component" value="Unassembled WGS sequence"/>
</dbReference>
<accession>A0AAD6I5I9</accession>
<gene>
    <name evidence="1" type="ORF">N7460_010868</name>
</gene>
<dbReference type="EMBL" id="JAQJZL010000014">
    <property type="protein sequence ID" value="KAJ6030602.1"/>
    <property type="molecule type" value="Genomic_DNA"/>
</dbReference>
<evidence type="ECO:0000313" key="2">
    <source>
        <dbReference type="Proteomes" id="UP001219568"/>
    </source>
</evidence>
<keyword evidence="2" id="KW-1185">Reference proteome</keyword>
<reference evidence="1" key="1">
    <citation type="journal article" date="2023" name="IMA Fungus">
        <title>Comparative genomic study of the Penicillium genus elucidates a diverse pangenome and 15 lateral gene transfer events.</title>
        <authorList>
            <person name="Petersen C."/>
            <person name="Sorensen T."/>
            <person name="Nielsen M.R."/>
            <person name="Sondergaard T.E."/>
            <person name="Sorensen J.L."/>
            <person name="Fitzpatrick D.A."/>
            <person name="Frisvad J.C."/>
            <person name="Nielsen K.L."/>
        </authorList>
    </citation>
    <scope>NUCLEOTIDE SEQUENCE</scope>
    <source>
        <strain evidence="1">IBT 15450</strain>
    </source>
</reference>
<organism evidence="1 2">
    <name type="scientific">Penicillium canescens</name>
    <dbReference type="NCBI Taxonomy" id="5083"/>
    <lineage>
        <taxon>Eukaryota</taxon>
        <taxon>Fungi</taxon>
        <taxon>Dikarya</taxon>
        <taxon>Ascomycota</taxon>
        <taxon>Pezizomycotina</taxon>
        <taxon>Eurotiomycetes</taxon>
        <taxon>Eurotiomycetidae</taxon>
        <taxon>Eurotiales</taxon>
        <taxon>Aspergillaceae</taxon>
        <taxon>Penicillium</taxon>
    </lineage>
</organism>
<sequence>MPVVDAESAPIPTIPPLPSPVMFQRYPAERCSSPPGPATAVIASARVEYRPGAENRSIAAAARAAATRRNESPFLVPDTAMARLAC</sequence>
<comment type="caution">
    <text evidence="1">The sequence shown here is derived from an EMBL/GenBank/DDBJ whole genome shotgun (WGS) entry which is preliminary data.</text>
</comment>
<proteinExistence type="predicted"/>
<name>A0AAD6I5I9_PENCN</name>